<dbReference type="PRINTS" id="PR00507">
    <property type="entry name" value="N12N6MTFRASE"/>
</dbReference>
<dbReference type="AlphaFoldDB" id="A0A0F9D516"/>
<comment type="caution">
    <text evidence="1">The sequence shown here is derived from an EMBL/GenBank/DDBJ whole genome shotgun (WGS) entry which is preliminary data.</text>
</comment>
<proteinExistence type="predicted"/>
<evidence type="ECO:0008006" key="2">
    <source>
        <dbReference type="Google" id="ProtNLM"/>
    </source>
</evidence>
<dbReference type="GO" id="GO:0032259">
    <property type="term" value="P:methylation"/>
    <property type="evidence" value="ECO:0007669"/>
    <property type="project" value="InterPro"/>
</dbReference>
<gene>
    <name evidence="1" type="ORF">LCGC14_2588530</name>
</gene>
<dbReference type="GO" id="GO:0008168">
    <property type="term" value="F:methyltransferase activity"/>
    <property type="evidence" value="ECO:0007669"/>
    <property type="project" value="InterPro"/>
</dbReference>
<sequence>MQQGFQFSGEFSCDHKDVVFTPPEVAREMVNHFPLSGKVLDPCRGDGAFWNLMDGADYCEIQEGKDFFEYETEVDWIIGNPPYSVYSEWLRHSMEIADNIVYIIPINKAFNSSAMLKATYDWGGIAEIVHIGHGRKIFQVTGFAIGAVHYQRNYKGGITYHHAFPTMAGS</sequence>
<reference evidence="1" key="1">
    <citation type="journal article" date="2015" name="Nature">
        <title>Complex archaea that bridge the gap between prokaryotes and eukaryotes.</title>
        <authorList>
            <person name="Spang A."/>
            <person name="Saw J.H."/>
            <person name="Jorgensen S.L."/>
            <person name="Zaremba-Niedzwiedzka K."/>
            <person name="Martijn J."/>
            <person name="Lind A.E."/>
            <person name="van Eijk R."/>
            <person name="Schleper C."/>
            <person name="Guy L."/>
            <person name="Ettema T.J."/>
        </authorList>
    </citation>
    <scope>NUCLEOTIDE SEQUENCE</scope>
</reference>
<dbReference type="InterPro" id="IPR002052">
    <property type="entry name" value="DNA_methylase_N6_adenine_CS"/>
</dbReference>
<dbReference type="SUPFAM" id="SSF53335">
    <property type="entry name" value="S-adenosyl-L-methionine-dependent methyltransferases"/>
    <property type="match status" value="1"/>
</dbReference>
<accession>A0A0F9D516</accession>
<evidence type="ECO:0000313" key="1">
    <source>
        <dbReference type="EMBL" id="KKL07188.1"/>
    </source>
</evidence>
<dbReference type="GO" id="GO:0003676">
    <property type="term" value="F:nucleic acid binding"/>
    <property type="evidence" value="ECO:0007669"/>
    <property type="project" value="InterPro"/>
</dbReference>
<dbReference type="Gene3D" id="3.40.50.150">
    <property type="entry name" value="Vaccinia Virus protein VP39"/>
    <property type="match status" value="1"/>
</dbReference>
<dbReference type="InterPro" id="IPR029063">
    <property type="entry name" value="SAM-dependent_MTases_sf"/>
</dbReference>
<name>A0A0F9D516_9ZZZZ</name>
<organism evidence="1">
    <name type="scientific">marine sediment metagenome</name>
    <dbReference type="NCBI Taxonomy" id="412755"/>
    <lineage>
        <taxon>unclassified sequences</taxon>
        <taxon>metagenomes</taxon>
        <taxon>ecological metagenomes</taxon>
    </lineage>
</organism>
<dbReference type="EMBL" id="LAZR01043391">
    <property type="protein sequence ID" value="KKL07188.1"/>
    <property type="molecule type" value="Genomic_DNA"/>
</dbReference>
<protein>
    <recommendedName>
        <fullName evidence="2">Site-specific DNA-methyltransferase (adenine-specific)</fullName>
    </recommendedName>
</protein>
<dbReference type="PROSITE" id="PS00092">
    <property type="entry name" value="N6_MTASE"/>
    <property type="match status" value="1"/>
</dbReference>